<feature type="transmembrane region" description="Helical" evidence="1">
    <location>
        <begin position="71"/>
        <end position="92"/>
    </location>
</feature>
<dbReference type="Proteomes" id="UP000638918">
    <property type="component" value="Unassembled WGS sequence"/>
</dbReference>
<evidence type="ECO:0000313" key="3">
    <source>
        <dbReference type="EMBL" id="MBD7940657.1"/>
    </source>
</evidence>
<keyword evidence="1" id="KW-1133">Transmembrane helix</keyword>
<keyword evidence="4" id="KW-1185">Reference proteome</keyword>
<organism evidence="3 4">
    <name type="scientific">Brevundimonas guildfordensis</name>
    <dbReference type="NCBI Taxonomy" id="2762241"/>
    <lineage>
        <taxon>Bacteria</taxon>
        <taxon>Pseudomonadati</taxon>
        <taxon>Pseudomonadota</taxon>
        <taxon>Alphaproteobacteria</taxon>
        <taxon>Caulobacterales</taxon>
        <taxon>Caulobacteraceae</taxon>
        <taxon>Brevundimonas</taxon>
    </lineage>
</organism>
<feature type="transmembrane region" description="Helical" evidence="1">
    <location>
        <begin position="6"/>
        <end position="26"/>
    </location>
</feature>
<gene>
    <name evidence="3" type="ORF">H9656_04580</name>
</gene>
<keyword evidence="1" id="KW-0812">Transmembrane</keyword>
<dbReference type="RefSeq" id="WP_191743052.1">
    <property type="nucleotide sequence ID" value="NZ_JACSQU010000001.1"/>
</dbReference>
<sequence>MNGLEILIPLAPFIMVVAIVAIPAWLKSRDRREMQATLRTAIEKGQPLPPEVIESISKENAKPPATAARDLRTGVILLAVALGIGLFGYAVSFAEMDAFYPIAGIAAIPGMIGLAFVILSVFNKNKG</sequence>
<evidence type="ECO:0000256" key="1">
    <source>
        <dbReference type="SAM" id="Phobius"/>
    </source>
</evidence>
<feature type="transmembrane region" description="Helical" evidence="1">
    <location>
        <begin position="98"/>
        <end position="122"/>
    </location>
</feature>
<protein>
    <recommendedName>
        <fullName evidence="2">DUF6249 domain-containing protein</fullName>
    </recommendedName>
</protein>
<keyword evidence="1" id="KW-0472">Membrane</keyword>
<feature type="domain" description="DUF6249" evidence="2">
    <location>
        <begin position="7"/>
        <end position="122"/>
    </location>
</feature>
<evidence type="ECO:0000259" key="2">
    <source>
        <dbReference type="Pfam" id="PF19762"/>
    </source>
</evidence>
<reference evidence="3 4" key="1">
    <citation type="submission" date="2020-08" db="EMBL/GenBank/DDBJ databases">
        <title>A Genomic Blueprint of the Chicken Gut Microbiome.</title>
        <authorList>
            <person name="Gilroy R."/>
            <person name="Ravi A."/>
            <person name="Getino M."/>
            <person name="Pursley I."/>
            <person name="Horton D.L."/>
            <person name="Alikhan N.-F."/>
            <person name="Baker D."/>
            <person name="Gharbi K."/>
            <person name="Hall N."/>
            <person name="Watson M."/>
            <person name="Adriaenssens E.M."/>
            <person name="Foster-Nyarko E."/>
            <person name="Jarju S."/>
            <person name="Secka A."/>
            <person name="Antonio M."/>
            <person name="Oren A."/>
            <person name="Chaudhuri R."/>
            <person name="La Ragione R.M."/>
            <person name="Hildebrand F."/>
            <person name="Pallen M.J."/>
        </authorList>
    </citation>
    <scope>NUCLEOTIDE SEQUENCE [LARGE SCALE GENOMIC DNA]</scope>
    <source>
        <strain evidence="3 4">Sa3CVA3</strain>
    </source>
</reference>
<dbReference type="Pfam" id="PF19762">
    <property type="entry name" value="DUF6249"/>
    <property type="match status" value="1"/>
</dbReference>
<dbReference type="EMBL" id="JACSQU010000001">
    <property type="protein sequence ID" value="MBD7940657.1"/>
    <property type="molecule type" value="Genomic_DNA"/>
</dbReference>
<proteinExistence type="predicted"/>
<accession>A0ABR8QZH4</accession>
<evidence type="ECO:0000313" key="4">
    <source>
        <dbReference type="Proteomes" id="UP000638918"/>
    </source>
</evidence>
<name>A0ABR8QZH4_9CAUL</name>
<dbReference type="InterPro" id="IPR046216">
    <property type="entry name" value="DUF6249"/>
</dbReference>
<comment type="caution">
    <text evidence="3">The sequence shown here is derived from an EMBL/GenBank/DDBJ whole genome shotgun (WGS) entry which is preliminary data.</text>
</comment>